<dbReference type="Pfam" id="PF20431">
    <property type="entry name" value="E_motif"/>
    <property type="match status" value="1"/>
</dbReference>
<organism evidence="4 5">
    <name type="scientific">Oldenlandia corymbosa var. corymbosa</name>
    <dbReference type="NCBI Taxonomy" id="529605"/>
    <lineage>
        <taxon>Eukaryota</taxon>
        <taxon>Viridiplantae</taxon>
        <taxon>Streptophyta</taxon>
        <taxon>Embryophyta</taxon>
        <taxon>Tracheophyta</taxon>
        <taxon>Spermatophyta</taxon>
        <taxon>Magnoliopsida</taxon>
        <taxon>eudicotyledons</taxon>
        <taxon>Gunneridae</taxon>
        <taxon>Pentapetalae</taxon>
        <taxon>asterids</taxon>
        <taxon>lamiids</taxon>
        <taxon>Gentianales</taxon>
        <taxon>Rubiaceae</taxon>
        <taxon>Rubioideae</taxon>
        <taxon>Spermacoceae</taxon>
        <taxon>Hedyotis-Oldenlandia complex</taxon>
        <taxon>Oldenlandia</taxon>
    </lineage>
</organism>
<accession>A0AAV1CDI6</accession>
<feature type="repeat" description="PPR" evidence="3">
    <location>
        <begin position="505"/>
        <end position="539"/>
    </location>
</feature>
<dbReference type="NCBIfam" id="TIGR00756">
    <property type="entry name" value="PPR"/>
    <property type="match status" value="3"/>
</dbReference>
<name>A0AAV1CDI6_OLDCO</name>
<dbReference type="Pfam" id="PF01535">
    <property type="entry name" value="PPR"/>
    <property type="match status" value="5"/>
</dbReference>
<evidence type="ECO:0000256" key="2">
    <source>
        <dbReference type="ARBA" id="ARBA00061659"/>
    </source>
</evidence>
<evidence type="ECO:0000256" key="3">
    <source>
        <dbReference type="PROSITE-ProRule" id="PRU00708"/>
    </source>
</evidence>
<evidence type="ECO:0000313" key="5">
    <source>
        <dbReference type="Proteomes" id="UP001161247"/>
    </source>
</evidence>
<keyword evidence="1" id="KW-0677">Repeat</keyword>
<feature type="repeat" description="PPR" evidence="3">
    <location>
        <begin position="124"/>
        <end position="158"/>
    </location>
</feature>
<proteinExistence type="inferred from homology"/>
<dbReference type="AlphaFoldDB" id="A0AAV1CDI6"/>
<dbReference type="FunFam" id="1.25.40.10:FF:000797">
    <property type="entry name" value="Pentatricopeptide repeat-containing protein chloroplastic"/>
    <property type="match status" value="1"/>
</dbReference>
<dbReference type="Proteomes" id="UP001161247">
    <property type="component" value="Chromosome 2"/>
</dbReference>
<evidence type="ECO:0000256" key="1">
    <source>
        <dbReference type="ARBA" id="ARBA00022737"/>
    </source>
</evidence>
<evidence type="ECO:0000313" key="4">
    <source>
        <dbReference type="EMBL" id="CAI9093679.1"/>
    </source>
</evidence>
<dbReference type="GO" id="GO:0005737">
    <property type="term" value="C:cytoplasm"/>
    <property type="evidence" value="ECO:0007669"/>
    <property type="project" value="UniProtKB-ARBA"/>
</dbReference>
<feature type="repeat" description="PPR" evidence="3">
    <location>
        <begin position="606"/>
        <end position="640"/>
    </location>
</feature>
<keyword evidence="5" id="KW-1185">Reference proteome</keyword>
<dbReference type="PANTHER" id="PTHR47926">
    <property type="entry name" value="PENTATRICOPEPTIDE REPEAT-CONTAINING PROTEIN"/>
    <property type="match status" value="1"/>
</dbReference>
<dbReference type="PANTHER" id="PTHR47926:SF452">
    <property type="entry name" value="PENTATRICOPEPTIDE REPEAT-CONTAINING PROTEIN"/>
    <property type="match status" value="1"/>
</dbReference>
<dbReference type="InterPro" id="IPR046960">
    <property type="entry name" value="PPR_At4g14850-like_plant"/>
</dbReference>
<reference evidence="4" key="1">
    <citation type="submission" date="2023-03" db="EMBL/GenBank/DDBJ databases">
        <authorList>
            <person name="Julca I."/>
        </authorList>
    </citation>
    <scope>NUCLEOTIDE SEQUENCE</scope>
</reference>
<gene>
    <name evidence="4" type="ORF">OLC1_LOCUS5029</name>
</gene>
<sequence length="840" mass="93988">MNIIPRMQRRLNVSSVPHYFPSSSPNTNTPHLQLAQSDDNRCFSDVSGSQDSSYTAPKTIRYRLSQLCREGEIQTARQLFDSIPQPTTVLWNSIIIGYICNNLHREALALYVKMKSFHHKSVPDPYTYSSVLKACAETNELKLGKAVHCHILRSGIHPGIIVYNSLLNMYASCLCWFDALPKIDLVKIMFMTMPERNVVAWNIMISWCLKTQTPTEALFHFVMMLKMGVRPTGISFVNIFPVATAMWSVKIADALYGSVIKMGAEFVNDLFIVSSAIHMYADLGCVVAAQRIFDNCLERNIEVWNSMVCGYVQNCHTIEAIHLFLRALDAQDAVSLDTVTFVSVLTAASQLQHLNFAQQLYAYLIKSSWVSHTIILNAIVSMYSKCNCITESFKVFSAMPERDLVSWNTMVSALVQNQMVGESLMFLQEMQNQGHIADGVTITAILSAASNLRDCALGKQAHAYIVRHHIEFEGMETDLINMYADSSLIKAAETIFNMRTLNDRDQAMWNAMISGYTHNGLVEETFAAFEQMLQQNVTLTAVTLASVLPACSQSGCLSVGKAIHGFVVRRFLDANVFLCSALVDMYSKSGSLSNAEMVFRKSPEKNSVTYTNMIFGYGQHGMGENAIMLFNSWKECGYRPDKVTLLAALSACSHSGLVTEGLQIFESMRRDYGLEPSLEHYACVVDMLGRVGRVEQAYMLVKRLGDKFDVVGIWGSILAACAVHGNFELGKVVADELLGLAGGVGRTGYQVLLSNIYAAEENWEHVDRVRRRMRRKGLTKEVGCSWIHIFGVTQCFTSKDREFTKGNDVYEILEQLTSNMKDAGYRPSFGLLEAFVLERE</sequence>
<dbReference type="InterPro" id="IPR002885">
    <property type="entry name" value="PPR_rpt"/>
</dbReference>
<dbReference type="InterPro" id="IPR046848">
    <property type="entry name" value="E_motif"/>
</dbReference>
<dbReference type="PROSITE" id="PS51375">
    <property type="entry name" value="PPR"/>
    <property type="match status" value="5"/>
</dbReference>
<dbReference type="GO" id="GO:0009451">
    <property type="term" value="P:RNA modification"/>
    <property type="evidence" value="ECO:0007669"/>
    <property type="project" value="InterPro"/>
</dbReference>
<feature type="repeat" description="PPR" evidence="3">
    <location>
        <begin position="197"/>
        <end position="231"/>
    </location>
</feature>
<dbReference type="EMBL" id="OX459119">
    <property type="protein sequence ID" value="CAI9093679.1"/>
    <property type="molecule type" value="Genomic_DNA"/>
</dbReference>
<dbReference type="GO" id="GO:0003723">
    <property type="term" value="F:RNA binding"/>
    <property type="evidence" value="ECO:0007669"/>
    <property type="project" value="InterPro"/>
</dbReference>
<dbReference type="FunFam" id="1.25.40.10:FF:000243">
    <property type="entry name" value="Pentatricopeptide repeat-containing protein chloroplastic"/>
    <property type="match status" value="1"/>
</dbReference>
<comment type="similarity">
    <text evidence="2">Belongs to the PPR family. PCMP-E subfamily.</text>
</comment>
<feature type="repeat" description="PPR" evidence="3">
    <location>
        <begin position="403"/>
        <end position="437"/>
    </location>
</feature>
<dbReference type="Gene3D" id="1.25.40.10">
    <property type="entry name" value="Tetratricopeptide repeat domain"/>
    <property type="match status" value="6"/>
</dbReference>
<dbReference type="Pfam" id="PF13041">
    <property type="entry name" value="PPR_2"/>
    <property type="match status" value="2"/>
</dbReference>
<dbReference type="InterPro" id="IPR011990">
    <property type="entry name" value="TPR-like_helical_dom_sf"/>
</dbReference>
<protein>
    <submittedName>
        <fullName evidence="4">OLC1v1029237C1</fullName>
    </submittedName>
</protein>